<evidence type="ECO:0000313" key="2">
    <source>
        <dbReference type="Proteomes" id="UP000215158"/>
    </source>
</evidence>
<dbReference type="Proteomes" id="UP000215158">
    <property type="component" value="Plasmid pBN2"/>
</dbReference>
<reference evidence="1 2" key="1">
    <citation type="submission" date="2017-08" db="EMBL/GenBank/DDBJ databases">
        <title>Identification and genetic characteristics of simultaneous BTEX- and naphthalene-degrading Paraburkholderia sp. BN5 isolated from petroleum-contaminated soil.</title>
        <authorList>
            <person name="Lee Y."/>
            <person name="Jeon C.O."/>
        </authorList>
    </citation>
    <scope>NUCLEOTIDE SEQUENCE [LARGE SCALE GENOMIC DNA]</scope>
    <source>
        <strain evidence="1 2">BN5</strain>
        <plasmid evidence="1 2">pBN2</plasmid>
    </source>
</reference>
<sequence length="281" mass="29936">MNGQDNDEEPDYQDAFKRACADMGAINALLGFDDHPGIDCILRAITDLYLARRISSIPEGLTAALTRYDALMASVDGCTDGGCVIRAPKGMHTNGGCRCTRAEYKMQRAMYAAKELRRAVAALSEQPAASASSADLPEAVILAPFIESGAFDRGAGGAVEGGKIKGSDYREEILSSVRKLFGVVQQPVGGTSDAQAARAIEIADQSMIELLLSHAVRFDALTPAFGLSTEDGTEVETLEEADPAIQEAFEWLQSRGMAELLEEASGACILLKGHALEYLNV</sequence>
<geneLocation type="plasmid" evidence="1 2">
    <name>pBN2</name>
</geneLocation>
<proteinExistence type="predicted"/>
<keyword evidence="2" id="KW-1185">Reference proteome</keyword>
<name>A0A248VY73_9BURK</name>
<dbReference type="AlphaFoldDB" id="A0A248VY73"/>
<accession>A0A248VY73</accession>
<organism evidence="1 2">
    <name type="scientific">Paraburkholderia aromaticivorans</name>
    <dbReference type="NCBI Taxonomy" id="2026199"/>
    <lineage>
        <taxon>Bacteria</taxon>
        <taxon>Pseudomonadati</taxon>
        <taxon>Pseudomonadota</taxon>
        <taxon>Betaproteobacteria</taxon>
        <taxon>Burkholderiales</taxon>
        <taxon>Burkholderiaceae</taxon>
        <taxon>Paraburkholderia</taxon>
    </lineage>
</organism>
<protein>
    <submittedName>
        <fullName evidence="1">Uncharacterized protein</fullName>
    </submittedName>
</protein>
<dbReference type="EMBL" id="CP022992">
    <property type="protein sequence ID" value="ASW03833.1"/>
    <property type="molecule type" value="Genomic_DNA"/>
</dbReference>
<dbReference type="KEGG" id="parb:CJU94_37270"/>
<evidence type="ECO:0000313" key="1">
    <source>
        <dbReference type="EMBL" id="ASW03833.1"/>
    </source>
</evidence>
<gene>
    <name evidence="1" type="ORF">CJU94_37270</name>
</gene>
<keyword evidence="1" id="KW-0614">Plasmid</keyword>